<evidence type="ECO:0000256" key="1">
    <source>
        <dbReference type="SAM" id="MobiDB-lite"/>
    </source>
</evidence>
<evidence type="ECO:0000313" key="3">
    <source>
        <dbReference type="Proteomes" id="UP000800036"/>
    </source>
</evidence>
<dbReference type="Proteomes" id="UP000800036">
    <property type="component" value="Unassembled WGS sequence"/>
</dbReference>
<reference evidence="2" key="1">
    <citation type="journal article" date="2020" name="Stud. Mycol.">
        <title>101 Dothideomycetes genomes: a test case for predicting lifestyles and emergence of pathogens.</title>
        <authorList>
            <person name="Haridas S."/>
            <person name="Albert R."/>
            <person name="Binder M."/>
            <person name="Bloem J."/>
            <person name="Labutti K."/>
            <person name="Salamov A."/>
            <person name="Andreopoulos B."/>
            <person name="Baker S."/>
            <person name="Barry K."/>
            <person name="Bills G."/>
            <person name="Bluhm B."/>
            <person name="Cannon C."/>
            <person name="Castanera R."/>
            <person name="Culley D."/>
            <person name="Daum C."/>
            <person name="Ezra D."/>
            <person name="Gonzalez J."/>
            <person name="Henrissat B."/>
            <person name="Kuo A."/>
            <person name="Liang C."/>
            <person name="Lipzen A."/>
            <person name="Lutzoni F."/>
            <person name="Magnuson J."/>
            <person name="Mondo S."/>
            <person name="Nolan M."/>
            <person name="Ohm R."/>
            <person name="Pangilinan J."/>
            <person name="Park H.-J."/>
            <person name="Ramirez L."/>
            <person name="Alfaro M."/>
            <person name="Sun H."/>
            <person name="Tritt A."/>
            <person name="Yoshinaga Y."/>
            <person name="Zwiers L.-H."/>
            <person name="Turgeon B."/>
            <person name="Goodwin S."/>
            <person name="Spatafora J."/>
            <person name="Crous P."/>
            <person name="Grigoriev I."/>
        </authorList>
    </citation>
    <scope>NUCLEOTIDE SEQUENCE</scope>
    <source>
        <strain evidence="2">CBS 107.79</strain>
    </source>
</reference>
<dbReference type="EMBL" id="ML976657">
    <property type="protein sequence ID" value="KAF1979501.1"/>
    <property type="molecule type" value="Genomic_DNA"/>
</dbReference>
<keyword evidence="3" id="KW-1185">Reference proteome</keyword>
<dbReference type="AlphaFoldDB" id="A0A6A5VQI7"/>
<protein>
    <submittedName>
        <fullName evidence="2">Uncharacterized protein</fullName>
    </submittedName>
</protein>
<evidence type="ECO:0000313" key="2">
    <source>
        <dbReference type="EMBL" id="KAF1979501.1"/>
    </source>
</evidence>
<proteinExistence type="predicted"/>
<name>A0A6A5VQI7_9PLEO</name>
<accession>A0A6A5VQI7</accession>
<sequence length="217" mass="23645">MCTGGATVTTSAAARRDHVLFCNNCALQSVSHAPPRCCELASSGYGRRLRNATSGHLEDAMWAYQGNLRALASSCREPSPSPQSPQAPAKLSTETPRLLKDRLLHATTLAKCCPGNQALSRQVYPSSLYAVSLPHKAEESTRATVAVPLEIDIRPLCTRSWPQLTEETSPDPHHYLVNRSESNCNFTSAGLFCFVCDRFLAGQRQSPPDFRATVANQ</sequence>
<gene>
    <name evidence="2" type="ORF">BU23DRAFT_99541</name>
</gene>
<feature type="region of interest" description="Disordered" evidence="1">
    <location>
        <begin position="73"/>
        <end position="93"/>
    </location>
</feature>
<organism evidence="2 3">
    <name type="scientific">Bimuria novae-zelandiae CBS 107.79</name>
    <dbReference type="NCBI Taxonomy" id="1447943"/>
    <lineage>
        <taxon>Eukaryota</taxon>
        <taxon>Fungi</taxon>
        <taxon>Dikarya</taxon>
        <taxon>Ascomycota</taxon>
        <taxon>Pezizomycotina</taxon>
        <taxon>Dothideomycetes</taxon>
        <taxon>Pleosporomycetidae</taxon>
        <taxon>Pleosporales</taxon>
        <taxon>Massarineae</taxon>
        <taxon>Didymosphaeriaceae</taxon>
        <taxon>Bimuria</taxon>
    </lineage>
</organism>